<keyword evidence="5" id="KW-1185">Reference proteome</keyword>
<dbReference type="InterPro" id="IPR013783">
    <property type="entry name" value="Ig-like_fold"/>
</dbReference>
<dbReference type="PATRIC" id="fig|471514.4.peg.1767"/>
<dbReference type="Proteomes" id="UP000050482">
    <property type="component" value="Unassembled WGS sequence"/>
</dbReference>
<dbReference type="PANTHER" id="PTHR30620">
    <property type="entry name" value="PERIPLASMIC BETA-GLUCOSIDASE-RELATED"/>
    <property type="match status" value="1"/>
</dbReference>
<organism evidence="4 5">
    <name type="scientific">Alicyclobacillus ferrooxydans</name>
    <dbReference type="NCBI Taxonomy" id="471514"/>
    <lineage>
        <taxon>Bacteria</taxon>
        <taxon>Bacillati</taxon>
        <taxon>Bacillota</taxon>
        <taxon>Bacilli</taxon>
        <taxon>Bacillales</taxon>
        <taxon>Alicyclobacillaceae</taxon>
        <taxon>Alicyclobacillus</taxon>
    </lineage>
</organism>
<dbReference type="SUPFAM" id="SSF52279">
    <property type="entry name" value="Beta-D-glucan exohydrolase, C-terminal domain"/>
    <property type="match status" value="1"/>
</dbReference>
<dbReference type="Pfam" id="PF00933">
    <property type="entry name" value="Glyco_hydro_3"/>
    <property type="match status" value="1"/>
</dbReference>
<dbReference type="Gene3D" id="3.40.50.1700">
    <property type="entry name" value="Glycoside hydrolase family 3 C-terminal domain"/>
    <property type="match status" value="1"/>
</dbReference>
<evidence type="ECO:0000313" key="4">
    <source>
        <dbReference type="EMBL" id="KPV40841.1"/>
    </source>
</evidence>
<protein>
    <submittedName>
        <fullName evidence="4">Beta-xylosidase</fullName>
    </submittedName>
</protein>
<dbReference type="InterPro" id="IPR017853">
    <property type="entry name" value="GH"/>
</dbReference>
<comment type="similarity">
    <text evidence="1">Belongs to the glycosyl hydrolase 3 family.</text>
</comment>
<name>A0A0P9CDC4_9BACL</name>
<dbReference type="RefSeq" id="WP_054971202.1">
    <property type="nucleotide sequence ID" value="NZ_LJCO01000096.1"/>
</dbReference>
<gene>
    <name evidence="4" type="ORF">AN477_21315</name>
</gene>
<dbReference type="InterPro" id="IPR002772">
    <property type="entry name" value="Glyco_hydro_3_C"/>
</dbReference>
<dbReference type="Gene3D" id="3.20.20.300">
    <property type="entry name" value="Glycoside hydrolase, family 3, N-terminal domain"/>
    <property type="match status" value="1"/>
</dbReference>
<dbReference type="Pfam" id="PF01915">
    <property type="entry name" value="Glyco_hydro_3_C"/>
    <property type="match status" value="1"/>
</dbReference>
<dbReference type="Gene3D" id="2.60.40.10">
    <property type="entry name" value="Immunoglobulins"/>
    <property type="match status" value="1"/>
</dbReference>
<comment type="caution">
    <text evidence="4">The sequence shown here is derived from an EMBL/GenBank/DDBJ whole genome shotgun (WGS) entry which is preliminary data.</text>
</comment>
<dbReference type="InterPro" id="IPR051915">
    <property type="entry name" value="Cellulose_Degrad_GH3"/>
</dbReference>
<dbReference type="PRINTS" id="PR00133">
    <property type="entry name" value="GLHYDRLASE3"/>
</dbReference>
<dbReference type="EMBL" id="LJCO01000096">
    <property type="protein sequence ID" value="KPV40841.1"/>
    <property type="molecule type" value="Genomic_DNA"/>
</dbReference>
<dbReference type="Pfam" id="PF14310">
    <property type="entry name" value="Fn3-like"/>
    <property type="match status" value="1"/>
</dbReference>
<evidence type="ECO:0000259" key="3">
    <source>
        <dbReference type="SMART" id="SM01217"/>
    </source>
</evidence>
<dbReference type="FunFam" id="2.60.40.10:FF:000495">
    <property type="entry name" value="Periplasmic beta-glucosidase"/>
    <property type="match status" value="1"/>
</dbReference>
<dbReference type="GO" id="GO:0009251">
    <property type="term" value="P:glucan catabolic process"/>
    <property type="evidence" value="ECO:0007669"/>
    <property type="project" value="TreeGrafter"/>
</dbReference>
<dbReference type="InterPro" id="IPR026891">
    <property type="entry name" value="Fn3-like"/>
</dbReference>
<dbReference type="SUPFAM" id="SSF51445">
    <property type="entry name" value="(Trans)glycosidases"/>
    <property type="match status" value="1"/>
</dbReference>
<dbReference type="InterPro" id="IPR036962">
    <property type="entry name" value="Glyco_hydro_3_N_sf"/>
</dbReference>
<evidence type="ECO:0000313" key="5">
    <source>
        <dbReference type="Proteomes" id="UP000050482"/>
    </source>
</evidence>
<dbReference type="STRING" id="471514.AN477_21315"/>
<evidence type="ECO:0000256" key="2">
    <source>
        <dbReference type="ARBA" id="ARBA00022801"/>
    </source>
</evidence>
<keyword evidence="2" id="KW-0378">Hydrolase</keyword>
<dbReference type="OrthoDB" id="9805821at2"/>
<dbReference type="PANTHER" id="PTHR30620:SF123">
    <property type="entry name" value="BETA-XYLOSIDASE"/>
    <property type="match status" value="1"/>
</dbReference>
<sequence>MSAVYLDKDASVEARVEDLLAQMTTDEKIAQLSSIWSYEVLDKTAFSEEKADHLLKAGIGQITRIGGASSLDPVESAKLANRIQKYLAENTRLAIPAMVHEESCSGYMAKGATCFPQTIGVASTWNPALVHDMGVVIREQMKSVGAHQALAPLLDITRDARWGRSEETFGEDPYLVSQMGLSYVKGLQTDDIRDGVIATGKHFVGYGISEGGMNWAPAHIPSRELREDFLLPFEAVVKEGKLGAIMPAYHELDGVPCHTSKKLLIDTLRTEWGFVGLVVSDYFAINMLYEYHHLAKDKMEAAKLALEAGVDVELPSMDCYADPIKQMLKQGTIDVGLVDAVVRRVLAAKFRMGLFENPYVDVERVEAVFDTKEQRSLAHRIAQESMVLLKNENNVLPLSRDLKTIAVIGPNADSVRNIIGDYAYPCHIETLIEMRDSANVFNTPVPENLEMESNFVPIISILQAIRDRAPEGAQVLYAQGADVTGSDASGIAEAVRLVELADIAIVVVGDKPGLTNSSTSGESRDRADLNLPGVQQQLVEAVYQTGTPIVAVLVNGRPLSIPWLDEHVPAILEAWLPGEEGAAAVADVLFGDYNPGGKLPMSFPRSVGQVPVYYNHKPSGGRSHWKGDYVEMSTKPLYPFGYGLSYTAFEYLNLVVKNPELAADGQVEIQVDVKNVGAVRGDETVQLYIHDSEATVTRPVKQLKGFKRITLEVGETKTVAFHLPVSSLGLYNHDMEYVVEPGQYEVMVGTSSEDIRLTGAFNVVGKTTVITNRAFTTLVEA</sequence>
<proteinExistence type="inferred from homology"/>
<dbReference type="GO" id="GO:0008422">
    <property type="term" value="F:beta-glucosidase activity"/>
    <property type="evidence" value="ECO:0007669"/>
    <property type="project" value="TreeGrafter"/>
</dbReference>
<reference evidence="4 5" key="1">
    <citation type="submission" date="2015-09" db="EMBL/GenBank/DDBJ databases">
        <title>Draft genome sequence of Alicyclobacillus ferrooxydans DSM 22381.</title>
        <authorList>
            <person name="Hemp J."/>
        </authorList>
    </citation>
    <scope>NUCLEOTIDE SEQUENCE [LARGE SCALE GENOMIC DNA]</scope>
    <source>
        <strain evidence="4 5">TC-34</strain>
    </source>
</reference>
<accession>A0A0P9CDC4</accession>
<dbReference type="SMART" id="SM01217">
    <property type="entry name" value="Fn3_like"/>
    <property type="match status" value="1"/>
</dbReference>
<evidence type="ECO:0000256" key="1">
    <source>
        <dbReference type="ARBA" id="ARBA00005336"/>
    </source>
</evidence>
<dbReference type="AlphaFoldDB" id="A0A0P9CDC4"/>
<dbReference type="InterPro" id="IPR036881">
    <property type="entry name" value="Glyco_hydro_3_C_sf"/>
</dbReference>
<feature type="domain" description="Fibronectin type III-like" evidence="3">
    <location>
        <begin position="683"/>
        <end position="752"/>
    </location>
</feature>
<dbReference type="InterPro" id="IPR001764">
    <property type="entry name" value="Glyco_hydro_3_N"/>
</dbReference>